<dbReference type="InterPro" id="IPR006015">
    <property type="entry name" value="Universal_stress_UspA"/>
</dbReference>
<dbReference type="EMBL" id="UAUI01000001">
    <property type="protein sequence ID" value="SPZ34088.1"/>
    <property type="molecule type" value="Genomic_DNA"/>
</dbReference>
<dbReference type="Proteomes" id="UP000251211">
    <property type="component" value="Unassembled WGS sequence"/>
</dbReference>
<name>A0AB38F4E5_RHOWR</name>
<protein>
    <submittedName>
        <fullName evidence="4">Universal stress protein</fullName>
    </submittedName>
</protein>
<accession>A0AB38F4E5</accession>
<evidence type="ECO:0000313" key="5">
    <source>
        <dbReference type="Proteomes" id="UP000251211"/>
    </source>
</evidence>
<dbReference type="RefSeq" id="WP_245973266.1">
    <property type="nucleotide sequence ID" value="NZ_QTTP01000001.1"/>
</dbReference>
<gene>
    <name evidence="4" type="ORF">NCTC13229_00052</name>
</gene>
<feature type="domain" description="UspA" evidence="3">
    <location>
        <begin position="43"/>
        <end position="119"/>
    </location>
</feature>
<feature type="compositionally biased region" description="Basic and acidic residues" evidence="2">
    <location>
        <begin position="177"/>
        <end position="197"/>
    </location>
</feature>
<reference evidence="4 5" key="1">
    <citation type="submission" date="2018-06" db="EMBL/GenBank/DDBJ databases">
        <authorList>
            <consortium name="Pathogen Informatics"/>
            <person name="Doyle S."/>
        </authorList>
    </citation>
    <scope>NUCLEOTIDE SEQUENCE [LARGE SCALE GENOMIC DNA]</scope>
    <source>
        <strain evidence="4 5">NCTC13229</strain>
    </source>
</reference>
<dbReference type="Pfam" id="PF00582">
    <property type="entry name" value="Usp"/>
    <property type="match status" value="1"/>
</dbReference>
<dbReference type="PRINTS" id="PR01438">
    <property type="entry name" value="UNVRSLSTRESS"/>
</dbReference>
<dbReference type="InterPro" id="IPR006016">
    <property type="entry name" value="UspA"/>
</dbReference>
<dbReference type="SUPFAM" id="SSF52402">
    <property type="entry name" value="Adenine nucleotide alpha hydrolases-like"/>
    <property type="match status" value="1"/>
</dbReference>
<evidence type="ECO:0000259" key="3">
    <source>
        <dbReference type="Pfam" id="PF00582"/>
    </source>
</evidence>
<dbReference type="Gene3D" id="3.40.50.12370">
    <property type="match status" value="1"/>
</dbReference>
<comment type="similarity">
    <text evidence="1">Belongs to the universal stress protein A family.</text>
</comment>
<evidence type="ECO:0000313" key="4">
    <source>
        <dbReference type="EMBL" id="SPZ34088.1"/>
    </source>
</evidence>
<comment type="caution">
    <text evidence="4">The sequence shown here is derived from an EMBL/GenBank/DDBJ whole genome shotgun (WGS) entry which is preliminary data.</text>
</comment>
<sequence>MRAAVWARSLGGSLCHCDWLTSCRVRDTTTAKPLSSSRTSSPRKILDRAERRVKSAFPDITVSCSTHPGPAGPALAGSSAHAEIVVVGSTGAGALESLLTGSTVLQVVNRAHCPVTVFRSEATPSVPDHRPVVVGVDGSDLSSLAIRHGCRVRNVLRGPAPRGARLGCRGHFRAPCRPDDGELGRRRGRTLRSDGGKSRWLAREVPGSTPDDRHRTGRSGS</sequence>
<proteinExistence type="inferred from homology"/>
<feature type="region of interest" description="Disordered" evidence="2">
    <location>
        <begin position="177"/>
        <end position="221"/>
    </location>
</feature>
<evidence type="ECO:0000256" key="1">
    <source>
        <dbReference type="ARBA" id="ARBA00008791"/>
    </source>
</evidence>
<dbReference type="AlphaFoldDB" id="A0AB38F4E5"/>
<organism evidence="4 5">
    <name type="scientific">Rhodococcus wratislaviensis</name>
    <name type="common">Tsukamurella wratislaviensis</name>
    <dbReference type="NCBI Taxonomy" id="44752"/>
    <lineage>
        <taxon>Bacteria</taxon>
        <taxon>Bacillati</taxon>
        <taxon>Actinomycetota</taxon>
        <taxon>Actinomycetes</taxon>
        <taxon>Mycobacteriales</taxon>
        <taxon>Nocardiaceae</taxon>
        <taxon>Rhodococcus</taxon>
    </lineage>
</organism>
<evidence type="ECO:0000256" key="2">
    <source>
        <dbReference type="SAM" id="MobiDB-lite"/>
    </source>
</evidence>